<dbReference type="PANTHER" id="PTHR45666">
    <property type="entry name" value="TYPE IV INOSITOL POLYPHOSPHATE 5-PHOSPHATASE 9"/>
    <property type="match status" value="1"/>
</dbReference>
<protein>
    <recommendedName>
        <fullName evidence="4">Inositol polyphosphate-related phosphatase domain-containing protein</fullName>
    </recommendedName>
</protein>
<proteinExistence type="inferred from homology"/>
<dbReference type="InterPro" id="IPR045849">
    <property type="entry name" value="IP5P_plant"/>
</dbReference>
<keyword evidence="2" id="KW-0378">Hydrolase</keyword>
<dbReference type="PANTHER" id="PTHR45666:SF22">
    <property type="entry name" value="TYPE I INOSITOL POLYPHOSPHATE 5-PHOSPHATASE 4"/>
    <property type="match status" value="1"/>
</dbReference>
<evidence type="ECO:0000256" key="1">
    <source>
        <dbReference type="ARBA" id="ARBA00010768"/>
    </source>
</evidence>
<dbReference type="GO" id="GO:0004445">
    <property type="term" value="F:inositol-polyphosphate 5-phosphatase activity"/>
    <property type="evidence" value="ECO:0007669"/>
    <property type="project" value="InterPro"/>
</dbReference>
<dbReference type="GO" id="GO:0034485">
    <property type="term" value="F:phosphatidylinositol-3,4,5-trisphosphate 5-phosphatase activity"/>
    <property type="evidence" value="ECO:0007669"/>
    <property type="project" value="TreeGrafter"/>
</dbReference>
<feature type="region of interest" description="Disordered" evidence="3">
    <location>
        <begin position="252"/>
        <end position="279"/>
    </location>
</feature>
<dbReference type="InterPro" id="IPR036691">
    <property type="entry name" value="Endo/exonu/phosph_ase_sf"/>
</dbReference>
<dbReference type="InterPro" id="IPR000300">
    <property type="entry name" value="IPPc"/>
</dbReference>
<dbReference type="SMART" id="SM00128">
    <property type="entry name" value="IPPc"/>
    <property type="match status" value="1"/>
</dbReference>
<feature type="domain" description="Inositol polyphosphate-related phosphatase" evidence="4">
    <location>
        <begin position="311"/>
        <end position="622"/>
    </location>
</feature>
<dbReference type="GO" id="GO:0046856">
    <property type="term" value="P:phosphatidylinositol dephosphorylation"/>
    <property type="evidence" value="ECO:0007669"/>
    <property type="project" value="InterPro"/>
</dbReference>
<keyword evidence="6" id="KW-1185">Reference proteome</keyword>
<dbReference type="Gene3D" id="3.60.10.10">
    <property type="entry name" value="Endonuclease/exonuclease/phosphatase"/>
    <property type="match status" value="2"/>
</dbReference>
<comment type="caution">
    <text evidence="5">The sequence shown here is derived from an EMBL/GenBank/DDBJ whole genome shotgun (WGS) entry which is preliminary data.</text>
</comment>
<evidence type="ECO:0000313" key="5">
    <source>
        <dbReference type="EMBL" id="KAH7440500.1"/>
    </source>
</evidence>
<organism evidence="5 6">
    <name type="scientific">Ceratopteris richardii</name>
    <name type="common">Triangle waterfern</name>
    <dbReference type="NCBI Taxonomy" id="49495"/>
    <lineage>
        <taxon>Eukaryota</taxon>
        <taxon>Viridiplantae</taxon>
        <taxon>Streptophyta</taxon>
        <taxon>Embryophyta</taxon>
        <taxon>Tracheophyta</taxon>
        <taxon>Polypodiopsida</taxon>
        <taxon>Polypodiidae</taxon>
        <taxon>Polypodiales</taxon>
        <taxon>Pteridineae</taxon>
        <taxon>Pteridaceae</taxon>
        <taxon>Parkerioideae</taxon>
        <taxon>Ceratopteris</taxon>
    </lineage>
</organism>
<reference evidence="5" key="1">
    <citation type="submission" date="2021-08" db="EMBL/GenBank/DDBJ databases">
        <title>WGS assembly of Ceratopteris richardii.</title>
        <authorList>
            <person name="Marchant D.B."/>
            <person name="Chen G."/>
            <person name="Jenkins J."/>
            <person name="Shu S."/>
            <person name="Leebens-Mack J."/>
            <person name="Grimwood J."/>
            <person name="Schmutz J."/>
            <person name="Soltis P."/>
            <person name="Soltis D."/>
            <person name="Chen Z.-H."/>
        </authorList>
    </citation>
    <scope>NUCLEOTIDE SEQUENCE</scope>
    <source>
        <strain evidence="5">Whitten #5841</strain>
        <tissue evidence="5">Leaf</tissue>
    </source>
</reference>
<name>A0A8T2V073_CERRI</name>
<dbReference type="AlphaFoldDB" id="A0A8T2V073"/>
<sequence>MVDPIMVSKRNKKRGELLWPRMMMKKWFNIKTSSADAFSADELSPDEHEDTDVDKEREIEDESQGTHSSRTGDVKSQFVLKVGTKAFVFPFERWLIAVNLSVPISQFLCQSKLYSCSIVFDSSNLHTDARFIDLQNHANKGFSNFMSMEDIQDDENGRKRIRYQRRHSNTFYRESIRREELRIAVGTWNVAGKAPPSKLDLEDWLGMNDPAEVYVLGFQEIVPLKAGKVFGAEDTGPATKWQTLIRRTLNKRSQKKCKSHSAPSSPTGEVTSEEFDTSSSDAEIDANRIVIDEKTSLVPLDTSLALTKSHDDVEMGISNPNLLEVYRQTECIGLDVDHAKRTASEPICFDILQGVLTDDDSSVRPSMPPLSKVLAELTEPVRCQSKYVRVASKQMVGIHISIWVRRKLRRYVHNVTVSCVGLGIMGCLGNKGSISVSMMLHETSFCFVCTHLTSGEKEGAQSRRNSDVAEVLKRTYFPSAKLVDTNIPNTIWGHDRIIWFGDLNYRLNTVDSEARFLVAREDWTALLQKDQLRKEMQKGGVFHGWHEGVVAFAPTYKYAIDSSCYAGEGGKHGEKRRTPAWCDRILWHGKGLKQLSYRREELTLSDHRPLIAVFNAEVEAVHDCKIRKPLNLKTAKMEIEEILARDELCKMIKNCQYVER</sequence>
<dbReference type="SUPFAM" id="SSF56219">
    <property type="entry name" value="DNase I-like"/>
    <property type="match status" value="1"/>
</dbReference>
<feature type="compositionally biased region" description="Polar residues" evidence="3">
    <location>
        <begin position="261"/>
        <end position="270"/>
    </location>
</feature>
<evidence type="ECO:0000256" key="3">
    <source>
        <dbReference type="SAM" id="MobiDB-lite"/>
    </source>
</evidence>
<dbReference type="EMBL" id="CM035409">
    <property type="protein sequence ID" value="KAH7440500.1"/>
    <property type="molecule type" value="Genomic_DNA"/>
</dbReference>
<dbReference type="OrthoDB" id="62798at2759"/>
<evidence type="ECO:0000313" key="6">
    <source>
        <dbReference type="Proteomes" id="UP000825935"/>
    </source>
</evidence>
<accession>A0A8T2V073</accession>
<evidence type="ECO:0000259" key="4">
    <source>
        <dbReference type="SMART" id="SM00128"/>
    </source>
</evidence>
<dbReference type="Proteomes" id="UP000825935">
    <property type="component" value="Chromosome 4"/>
</dbReference>
<feature type="region of interest" description="Disordered" evidence="3">
    <location>
        <begin position="38"/>
        <end position="71"/>
    </location>
</feature>
<evidence type="ECO:0000256" key="2">
    <source>
        <dbReference type="ARBA" id="ARBA00022801"/>
    </source>
</evidence>
<dbReference type="GO" id="GO:0004439">
    <property type="term" value="F:phosphatidylinositol-4,5-bisphosphate 5-phosphatase activity"/>
    <property type="evidence" value="ECO:0007669"/>
    <property type="project" value="TreeGrafter"/>
</dbReference>
<gene>
    <name evidence="5" type="ORF">KP509_04G110600</name>
</gene>
<feature type="compositionally biased region" description="Acidic residues" evidence="3">
    <location>
        <begin position="43"/>
        <end position="63"/>
    </location>
</feature>
<comment type="similarity">
    <text evidence="1">Belongs to the inositol polyphosphate 5-phosphatase family.</text>
</comment>
<dbReference type="Pfam" id="PF22669">
    <property type="entry name" value="Exo_endo_phos2"/>
    <property type="match status" value="2"/>
</dbReference>